<accession>I0R9C8</accession>
<evidence type="ECO:0000313" key="2">
    <source>
        <dbReference type="Proteomes" id="UP000005039"/>
    </source>
</evidence>
<gene>
    <name evidence="1" type="ORF">HMPREF9970_0431</name>
</gene>
<dbReference type="Proteomes" id="UP000005039">
    <property type="component" value="Unassembled WGS sequence"/>
</dbReference>
<dbReference type="PATRIC" id="fig|1095750.3.peg.955"/>
<sequence>MYGSIETGKTMLSILIGMSTCNQDVPMKFDWVAGLINLFSESQ</sequence>
<comment type="caution">
    <text evidence="1">The sequence shown here is derived from an EMBL/GenBank/DDBJ whole genome shotgun (WGS) entry which is preliminary data.</text>
</comment>
<dbReference type="RefSeq" id="WP_008753585.1">
    <property type="nucleotide sequence ID" value="NZ_AJGH01000049.1"/>
</dbReference>
<dbReference type="EMBL" id="AJGH01000049">
    <property type="protein sequence ID" value="EIC96286.1"/>
    <property type="molecule type" value="Genomic_DNA"/>
</dbReference>
<keyword evidence="2" id="KW-1185">Reference proteome</keyword>
<protein>
    <submittedName>
        <fullName evidence="1">Uncharacterized protein</fullName>
    </submittedName>
</protein>
<proteinExistence type="predicted"/>
<name>I0R9C8_9FIRM</name>
<reference evidence="1 2" key="1">
    <citation type="submission" date="2012-03" db="EMBL/GenBank/DDBJ databases">
        <authorList>
            <person name="Durkin A.S."/>
            <person name="McCorrison J."/>
            <person name="Torralba M."/>
            <person name="Gillis M."/>
            <person name="Methe B."/>
            <person name="Sutton G."/>
            <person name="Nelson K.E."/>
        </authorList>
    </citation>
    <scope>NUCLEOTIDE SEQUENCE [LARGE SCALE GENOMIC DNA]</scope>
    <source>
        <strain evidence="1 2">F0468</strain>
    </source>
</reference>
<organism evidence="1 2">
    <name type="scientific">Lachnoanaerobaculum saburreum F0468</name>
    <dbReference type="NCBI Taxonomy" id="1095750"/>
    <lineage>
        <taxon>Bacteria</taxon>
        <taxon>Bacillati</taxon>
        <taxon>Bacillota</taxon>
        <taxon>Clostridia</taxon>
        <taxon>Lachnospirales</taxon>
        <taxon>Lachnospiraceae</taxon>
        <taxon>Lachnoanaerobaculum</taxon>
    </lineage>
</organism>
<evidence type="ECO:0000313" key="1">
    <source>
        <dbReference type="EMBL" id="EIC96286.1"/>
    </source>
</evidence>
<dbReference type="AlphaFoldDB" id="I0R9C8"/>